<dbReference type="CDD" id="cd16917">
    <property type="entry name" value="HATPase_UhpB-NarQ-NarX-like"/>
    <property type="match status" value="1"/>
</dbReference>
<dbReference type="InterPro" id="IPR003660">
    <property type="entry name" value="HAMP_dom"/>
</dbReference>
<keyword evidence="6" id="KW-0808">Transferase</keyword>
<feature type="transmembrane region" description="Helical" evidence="14">
    <location>
        <begin position="46"/>
        <end position="68"/>
    </location>
</feature>
<reference evidence="18" key="1">
    <citation type="submission" date="2018-11" db="EMBL/GenBank/DDBJ databases">
        <title>Complete genome sequence of Paenibacillus sp. ML311-T8.</title>
        <authorList>
            <person name="Nam Y.-D."/>
            <person name="Kang J."/>
            <person name="Chung W.-H."/>
            <person name="Park Y.S."/>
        </authorList>
    </citation>
    <scope>NUCLEOTIDE SEQUENCE [LARGE SCALE GENOMIC DNA]</scope>
    <source>
        <strain evidence="18">ML311-T8</strain>
    </source>
</reference>
<organism evidence="17 18">
    <name type="scientific">Paenibacillus psychroresistens</name>
    <dbReference type="NCBI Taxonomy" id="1778678"/>
    <lineage>
        <taxon>Bacteria</taxon>
        <taxon>Bacillati</taxon>
        <taxon>Bacillota</taxon>
        <taxon>Bacilli</taxon>
        <taxon>Bacillales</taxon>
        <taxon>Paenibacillaceae</taxon>
        <taxon>Paenibacillus</taxon>
    </lineage>
</organism>
<dbReference type="PROSITE" id="PS50109">
    <property type="entry name" value="HIS_KIN"/>
    <property type="match status" value="1"/>
</dbReference>
<gene>
    <name evidence="17" type="ORF">EHS13_10315</name>
</gene>
<evidence type="ECO:0000256" key="5">
    <source>
        <dbReference type="ARBA" id="ARBA00022553"/>
    </source>
</evidence>
<dbReference type="InterPro" id="IPR036890">
    <property type="entry name" value="HATPase_C_sf"/>
</dbReference>
<keyword evidence="13 14" id="KW-0472">Membrane</keyword>
<evidence type="ECO:0000256" key="6">
    <source>
        <dbReference type="ARBA" id="ARBA00022679"/>
    </source>
</evidence>
<dbReference type="GO" id="GO:0000155">
    <property type="term" value="F:phosphorelay sensor kinase activity"/>
    <property type="evidence" value="ECO:0007669"/>
    <property type="project" value="InterPro"/>
</dbReference>
<feature type="transmembrane region" description="Helical" evidence="14">
    <location>
        <begin position="12"/>
        <end position="34"/>
    </location>
</feature>
<evidence type="ECO:0000259" key="15">
    <source>
        <dbReference type="PROSITE" id="PS50109"/>
    </source>
</evidence>
<dbReference type="PANTHER" id="PTHR24421">
    <property type="entry name" value="NITRATE/NITRITE SENSOR PROTEIN NARX-RELATED"/>
    <property type="match status" value="1"/>
</dbReference>
<dbReference type="GO" id="GO:0005524">
    <property type="term" value="F:ATP binding"/>
    <property type="evidence" value="ECO:0007669"/>
    <property type="project" value="UniProtKB-KW"/>
</dbReference>
<dbReference type="PANTHER" id="PTHR24421:SF37">
    <property type="entry name" value="SENSOR HISTIDINE KINASE NARS"/>
    <property type="match status" value="1"/>
</dbReference>
<evidence type="ECO:0000256" key="9">
    <source>
        <dbReference type="ARBA" id="ARBA00022777"/>
    </source>
</evidence>
<dbReference type="Gene3D" id="3.30.565.10">
    <property type="entry name" value="Histidine kinase-like ATPase, C-terminal domain"/>
    <property type="match status" value="1"/>
</dbReference>
<dbReference type="CDD" id="cd06225">
    <property type="entry name" value="HAMP"/>
    <property type="match status" value="1"/>
</dbReference>
<keyword evidence="7 14" id="KW-0812">Transmembrane</keyword>
<comment type="subcellular location">
    <subcellularLocation>
        <location evidence="2">Cell membrane</location>
        <topology evidence="2">Multi-pass membrane protein</topology>
    </subcellularLocation>
</comment>
<evidence type="ECO:0000256" key="11">
    <source>
        <dbReference type="ARBA" id="ARBA00022989"/>
    </source>
</evidence>
<evidence type="ECO:0000256" key="8">
    <source>
        <dbReference type="ARBA" id="ARBA00022741"/>
    </source>
</evidence>
<keyword evidence="5" id="KW-0597">Phosphoprotein</keyword>
<dbReference type="InterPro" id="IPR050482">
    <property type="entry name" value="Sensor_HK_TwoCompSys"/>
</dbReference>
<dbReference type="GO" id="GO:0005886">
    <property type="term" value="C:plasma membrane"/>
    <property type="evidence" value="ECO:0007669"/>
    <property type="project" value="UniProtKB-SubCell"/>
</dbReference>
<evidence type="ECO:0000313" key="17">
    <source>
        <dbReference type="EMBL" id="QGQ95253.1"/>
    </source>
</evidence>
<sequence>MKNRIENMKWRLPIFFIISTFITIGVGTQGKVYIDSHYDLPPTPMWFILIAIIALISLFIGYLAALMFQRKLDVLHLAIKQVSKGNLSSRIEVVGTENFDIVYEDFNEMTDWVEGKMRLLQRLGEESVMQKMHSNEAAVLEERKRLARDLHDTVSQQLFAIHMSSASLQKMLISRPDAVDGVVEQLVTMSQHAQKQMRGLIAQLRPLELEDKSLEDALDQWFPVYCTQNGLQGKLDLQYQSQFSEALEHQLFLIIQEGMANVVKHAKAVHVSLTIFESDHQYLLQITDDGQGFELLKTQPTSYGLATMKERAQKLGGSGEIISRIGAGTSVKISIPKFT</sequence>
<dbReference type="RefSeq" id="WP_155700270.1">
    <property type="nucleotide sequence ID" value="NZ_CP034235.1"/>
</dbReference>
<dbReference type="EC" id="2.7.13.3" evidence="3"/>
<feature type="domain" description="Histidine kinase" evidence="15">
    <location>
        <begin position="149"/>
        <end position="339"/>
    </location>
</feature>
<evidence type="ECO:0000256" key="3">
    <source>
        <dbReference type="ARBA" id="ARBA00012438"/>
    </source>
</evidence>
<proteinExistence type="predicted"/>
<keyword evidence="12" id="KW-0902">Two-component regulatory system</keyword>
<dbReference type="Pfam" id="PF07730">
    <property type="entry name" value="HisKA_3"/>
    <property type="match status" value="1"/>
</dbReference>
<accession>A0A6B8RI93</accession>
<comment type="catalytic activity">
    <reaction evidence="1">
        <text>ATP + protein L-histidine = ADP + protein N-phospho-L-histidine.</text>
        <dbReference type="EC" id="2.7.13.3"/>
    </reaction>
</comment>
<keyword evidence="10" id="KW-0067">ATP-binding</keyword>
<dbReference type="Pfam" id="PF02518">
    <property type="entry name" value="HATPase_c"/>
    <property type="match status" value="1"/>
</dbReference>
<evidence type="ECO:0000313" key="18">
    <source>
        <dbReference type="Proteomes" id="UP000426246"/>
    </source>
</evidence>
<dbReference type="SUPFAM" id="SSF55874">
    <property type="entry name" value="ATPase domain of HSP90 chaperone/DNA topoisomerase II/histidine kinase"/>
    <property type="match status" value="1"/>
</dbReference>
<dbReference type="Proteomes" id="UP000426246">
    <property type="component" value="Chromosome"/>
</dbReference>
<dbReference type="InterPro" id="IPR011712">
    <property type="entry name" value="Sig_transdc_His_kin_sub3_dim/P"/>
</dbReference>
<dbReference type="AlphaFoldDB" id="A0A6B8RI93"/>
<name>A0A6B8RI93_9BACL</name>
<keyword evidence="4" id="KW-1003">Cell membrane</keyword>
<evidence type="ECO:0000256" key="2">
    <source>
        <dbReference type="ARBA" id="ARBA00004651"/>
    </source>
</evidence>
<dbReference type="GO" id="GO:0046983">
    <property type="term" value="F:protein dimerization activity"/>
    <property type="evidence" value="ECO:0007669"/>
    <property type="project" value="InterPro"/>
</dbReference>
<keyword evidence="11 14" id="KW-1133">Transmembrane helix</keyword>
<evidence type="ECO:0000256" key="7">
    <source>
        <dbReference type="ARBA" id="ARBA00022692"/>
    </source>
</evidence>
<evidence type="ECO:0000256" key="10">
    <source>
        <dbReference type="ARBA" id="ARBA00022840"/>
    </source>
</evidence>
<evidence type="ECO:0000256" key="12">
    <source>
        <dbReference type="ARBA" id="ARBA00023012"/>
    </source>
</evidence>
<protein>
    <recommendedName>
        <fullName evidence="3">histidine kinase</fullName>
        <ecNumber evidence="3">2.7.13.3</ecNumber>
    </recommendedName>
</protein>
<dbReference type="SMART" id="SM00387">
    <property type="entry name" value="HATPase_c"/>
    <property type="match status" value="1"/>
</dbReference>
<dbReference type="InterPro" id="IPR005467">
    <property type="entry name" value="His_kinase_dom"/>
</dbReference>
<dbReference type="InterPro" id="IPR003594">
    <property type="entry name" value="HATPase_dom"/>
</dbReference>
<evidence type="ECO:0000256" key="13">
    <source>
        <dbReference type="ARBA" id="ARBA00023136"/>
    </source>
</evidence>
<feature type="domain" description="HAMP" evidence="16">
    <location>
        <begin position="66"/>
        <end position="118"/>
    </location>
</feature>
<dbReference type="OrthoDB" id="9795828at2"/>
<keyword evidence="9 17" id="KW-0418">Kinase</keyword>
<keyword evidence="8" id="KW-0547">Nucleotide-binding</keyword>
<dbReference type="EMBL" id="CP034235">
    <property type="protein sequence ID" value="QGQ95253.1"/>
    <property type="molecule type" value="Genomic_DNA"/>
</dbReference>
<dbReference type="KEGG" id="ppsc:EHS13_10315"/>
<dbReference type="PROSITE" id="PS50885">
    <property type="entry name" value="HAMP"/>
    <property type="match status" value="1"/>
</dbReference>
<keyword evidence="18" id="KW-1185">Reference proteome</keyword>
<evidence type="ECO:0000259" key="16">
    <source>
        <dbReference type="PROSITE" id="PS50885"/>
    </source>
</evidence>
<evidence type="ECO:0000256" key="14">
    <source>
        <dbReference type="SAM" id="Phobius"/>
    </source>
</evidence>
<evidence type="ECO:0000256" key="1">
    <source>
        <dbReference type="ARBA" id="ARBA00000085"/>
    </source>
</evidence>
<dbReference type="Gene3D" id="6.10.340.10">
    <property type="match status" value="1"/>
</dbReference>
<dbReference type="Gene3D" id="1.20.5.1930">
    <property type="match status" value="1"/>
</dbReference>
<evidence type="ECO:0000256" key="4">
    <source>
        <dbReference type="ARBA" id="ARBA00022475"/>
    </source>
</evidence>